<dbReference type="Pfam" id="PF13576">
    <property type="entry name" value="Pentapeptide_3"/>
    <property type="match status" value="1"/>
</dbReference>
<dbReference type="InterPro" id="IPR001646">
    <property type="entry name" value="5peptide_repeat"/>
</dbReference>
<feature type="transmembrane region" description="Helical" evidence="1">
    <location>
        <begin position="338"/>
        <end position="358"/>
    </location>
</feature>
<dbReference type="Pfam" id="PF07885">
    <property type="entry name" value="Ion_trans_2"/>
    <property type="match status" value="1"/>
</dbReference>
<keyword evidence="1" id="KW-0812">Transmembrane</keyword>
<reference evidence="3 4" key="1">
    <citation type="submission" date="2019-08" db="EMBL/GenBank/DDBJ databases">
        <title>Complete genome sequence of Candidatus Uab amorphum.</title>
        <authorList>
            <person name="Shiratori T."/>
            <person name="Suzuki S."/>
            <person name="Kakizawa Y."/>
            <person name="Ishida K."/>
        </authorList>
    </citation>
    <scope>NUCLEOTIDE SEQUENCE [LARGE SCALE GENOMIC DNA]</scope>
    <source>
        <strain evidence="3 4">SRT547</strain>
    </source>
</reference>
<keyword evidence="1" id="KW-1133">Transmembrane helix</keyword>
<dbReference type="OrthoDB" id="208382at2"/>
<keyword evidence="1" id="KW-0472">Membrane</keyword>
<protein>
    <recommendedName>
        <fullName evidence="2">Potassium channel domain-containing protein</fullName>
    </recommendedName>
</protein>
<organism evidence="3 4">
    <name type="scientific">Uabimicrobium amorphum</name>
    <dbReference type="NCBI Taxonomy" id="2596890"/>
    <lineage>
        <taxon>Bacteria</taxon>
        <taxon>Pseudomonadati</taxon>
        <taxon>Planctomycetota</taxon>
        <taxon>Candidatus Uabimicrobiia</taxon>
        <taxon>Candidatus Uabimicrobiales</taxon>
        <taxon>Candidatus Uabimicrobiaceae</taxon>
        <taxon>Candidatus Uabimicrobium</taxon>
    </lineage>
</organism>
<name>A0A5S9IL01_UABAM</name>
<feature type="domain" description="Potassium channel" evidence="2">
    <location>
        <begin position="343"/>
        <end position="423"/>
    </location>
</feature>
<evidence type="ECO:0000313" key="3">
    <source>
        <dbReference type="EMBL" id="BBM83634.1"/>
    </source>
</evidence>
<dbReference type="AlphaFoldDB" id="A0A5S9IL01"/>
<dbReference type="Proteomes" id="UP000326354">
    <property type="component" value="Chromosome"/>
</dbReference>
<feature type="transmembrane region" description="Helical" evidence="1">
    <location>
        <begin position="370"/>
        <end position="389"/>
    </location>
</feature>
<dbReference type="Gene3D" id="2.160.20.80">
    <property type="entry name" value="E3 ubiquitin-protein ligase SopA"/>
    <property type="match status" value="1"/>
</dbReference>
<dbReference type="InterPro" id="IPR013099">
    <property type="entry name" value="K_chnl_dom"/>
</dbReference>
<dbReference type="EMBL" id="AP019860">
    <property type="protein sequence ID" value="BBM83634.1"/>
    <property type="molecule type" value="Genomic_DNA"/>
</dbReference>
<evidence type="ECO:0000256" key="1">
    <source>
        <dbReference type="SAM" id="Phobius"/>
    </source>
</evidence>
<proteinExistence type="predicted"/>
<accession>A0A5S9IL01</accession>
<dbReference type="SUPFAM" id="SSF141571">
    <property type="entry name" value="Pentapeptide repeat-like"/>
    <property type="match status" value="1"/>
</dbReference>
<gene>
    <name evidence="3" type="ORF">UABAM_01987</name>
</gene>
<feature type="transmembrane region" description="Helical" evidence="1">
    <location>
        <begin position="395"/>
        <end position="419"/>
    </location>
</feature>
<sequence length="425" mass="47917">MSNLPTLSQDEAKEKLKKGERLHQVYIERLSLSKFELEEKVEITECKIGVLDFNKTQFKQEFILRQCDVETLVLAEATFHQKCTFKKTKLGRAKIQRANFKGNLNAESARFSYTSFYECIFEKNVNFGYASFFGDATFQGAEFRKGGRFNSMRIVTGGGTFVGTFWGGKADFRQVNIENDMNFSGSRIEDELLLIGAVIGLNVSLDNCTLHAKTDISNVMSGRNISIINVTLGENQSFRFVNTTTPGLNIERNVIEGHVFPENTGNYQMAAKEYAFLRTAFQTMNRFDDEDWAYYQFKRMQRKSRPFTLNPISAMKRLGEYLFLDLGCGYGTMPFRTLGVVGILIFLFGACYSMLGAAGNISFGIEHAKLNNFLNAINTSLVVFSGGYGDLQVTGVARLLAMIEYLIGVVFMGLFVVSFSRKIIR</sequence>
<evidence type="ECO:0000313" key="4">
    <source>
        <dbReference type="Proteomes" id="UP000326354"/>
    </source>
</evidence>
<evidence type="ECO:0000259" key="2">
    <source>
        <dbReference type="Pfam" id="PF07885"/>
    </source>
</evidence>
<dbReference type="RefSeq" id="WP_151967827.1">
    <property type="nucleotide sequence ID" value="NZ_AP019860.1"/>
</dbReference>
<dbReference type="KEGG" id="uam:UABAM_01987"/>
<keyword evidence="4" id="KW-1185">Reference proteome</keyword>